<dbReference type="AlphaFoldDB" id="K1S395"/>
<dbReference type="Gene3D" id="3.60.15.10">
    <property type="entry name" value="Ribonuclease Z/Hydroxyacylglutathione hydrolase-like"/>
    <property type="match status" value="1"/>
</dbReference>
<dbReference type="SUPFAM" id="SSF56281">
    <property type="entry name" value="Metallo-hydrolase/oxidoreductase"/>
    <property type="match status" value="1"/>
</dbReference>
<sequence length="105" mass="11801">MCIGNLHHVHNFQSEGTFAVNDDVEVIPTPGHTSEDISVIVKNTQLGTIAVVGDLFHSEEDMEDSSLWRSRSQDPARQEANRHKILRLVDYVVPGHGKLFQTPRK</sequence>
<organism evidence="1">
    <name type="scientific">Magallana gigas</name>
    <name type="common">Pacific oyster</name>
    <name type="synonym">Crassostrea gigas</name>
    <dbReference type="NCBI Taxonomy" id="29159"/>
    <lineage>
        <taxon>Eukaryota</taxon>
        <taxon>Metazoa</taxon>
        <taxon>Spiralia</taxon>
        <taxon>Lophotrochozoa</taxon>
        <taxon>Mollusca</taxon>
        <taxon>Bivalvia</taxon>
        <taxon>Autobranchia</taxon>
        <taxon>Pteriomorphia</taxon>
        <taxon>Ostreida</taxon>
        <taxon>Ostreoidea</taxon>
        <taxon>Ostreidae</taxon>
        <taxon>Magallana</taxon>
    </lineage>
</organism>
<dbReference type="InterPro" id="IPR039344">
    <property type="entry name" value="MBLAC1"/>
</dbReference>
<evidence type="ECO:0000313" key="1">
    <source>
        <dbReference type="EMBL" id="EKC41896.1"/>
    </source>
</evidence>
<name>K1S395_MAGGI</name>
<dbReference type="HOGENOM" id="CLU_2265912_0_0_1"/>
<dbReference type="InParanoid" id="K1S395"/>
<gene>
    <name evidence="1" type="ORF">CGI_10013910</name>
</gene>
<dbReference type="PANTHER" id="PTHR23200">
    <property type="entry name" value="METALLO-BETA-LACTAMASE DOMAIN-CONTAINING PROTEIN 1"/>
    <property type="match status" value="1"/>
</dbReference>
<accession>K1S395</accession>
<dbReference type="PANTHER" id="PTHR23200:SF48">
    <property type="entry name" value="METALLO-BETA-LACTAMASE DOMAIN-CONTAINING PROTEIN 1"/>
    <property type="match status" value="1"/>
</dbReference>
<protein>
    <submittedName>
        <fullName evidence="1">Metallo-beta-lactamase domain-containing protein 1</fullName>
    </submittedName>
</protein>
<dbReference type="EMBL" id="JH817118">
    <property type="protein sequence ID" value="EKC41896.1"/>
    <property type="molecule type" value="Genomic_DNA"/>
</dbReference>
<proteinExistence type="predicted"/>
<dbReference type="InterPro" id="IPR036866">
    <property type="entry name" value="RibonucZ/Hydroxyglut_hydro"/>
</dbReference>
<reference evidence="1" key="1">
    <citation type="journal article" date="2012" name="Nature">
        <title>The oyster genome reveals stress adaptation and complexity of shell formation.</title>
        <authorList>
            <person name="Zhang G."/>
            <person name="Fang X."/>
            <person name="Guo X."/>
            <person name="Li L."/>
            <person name="Luo R."/>
            <person name="Xu F."/>
            <person name="Yang P."/>
            <person name="Zhang L."/>
            <person name="Wang X."/>
            <person name="Qi H."/>
            <person name="Xiong Z."/>
            <person name="Que H."/>
            <person name="Xie Y."/>
            <person name="Holland P.W."/>
            <person name="Paps J."/>
            <person name="Zhu Y."/>
            <person name="Wu F."/>
            <person name="Chen Y."/>
            <person name="Wang J."/>
            <person name="Peng C."/>
            <person name="Meng J."/>
            <person name="Yang L."/>
            <person name="Liu J."/>
            <person name="Wen B."/>
            <person name="Zhang N."/>
            <person name="Huang Z."/>
            <person name="Zhu Q."/>
            <person name="Feng Y."/>
            <person name="Mount A."/>
            <person name="Hedgecock D."/>
            <person name="Xu Z."/>
            <person name="Liu Y."/>
            <person name="Domazet-Loso T."/>
            <person name="Du Y."/>
            <person name="Sun X."/>
            <person name="Zhang S."/>
            <person name="Liu B."/>
            <person name="Cheng P."/>
            <person name="Jiang X."/>
            <person name="Li J."/>
            <person name="Fan D."/>
            <person name="Wang W."/>
            <person name="Fu W."/>
            <person name="Wang T."/>
            <person name="Wang B."/>
            <person name="Zhang J."/>
            <person name="Peng Z."/>
            <person name="Li Y."/>
            <person name="Li N."/>
            <person name="Wang J."/>
            <person name="Chen M."/>
            <person name="He Y."/>
            <person name="Tan F."/>
            <person name="Song X."/>
            <person name="Zheng Q."/>
            <person name="Huang R."/>
            <person name="Yang H."/>
            <person name="Du X."/>
            <person name="Chen L."/>
            <person name="Yang M."/>
            <person name="Gaffney P.M."/>
            <person name="Wang S."/>
            <person name="Luo L."/>
            <person name="She Z."/>
            <person name="Ming Y."/>
            <person name="Huang W."/>
            <person name="Zhang S."/>
            <person name="Huang B."/>
            <person name="Zhang Y."/>
            <person name="Qu T."/>
            <person name="Ni P."/>
            <person name="Miao G."/>
            <person name="Wang J."/>
            <person name="Wang Q."/>
            <person name="Steinberg C.E."/>
            <person name="Wang H."/>
            <person name="Li N."/>
            <person name="Qian L."/>
            <person name="Zhang G."/>
            <person name="Li Y."/>
            <person name="Yang H."/>
            <person name="Liu X."/>
            <person name="Wang J."/>
            <person name="Yin Y."/>
            <person name="Wang J."/>
        </authorList>
    </citation>
    <scope>NUCLEOTIDE SEQUENCE [LARGE SCALE GENOMIC DNA]</scope>
    <source>
        <strain evidence="1">05x7-T-G4-1.051#20</strain>
    </source>
</reference>